<dbReference type="InterPro" id="IPR022052">
    <property type="entry name" value="Histone-bd_RBBP4-like_N"/>
</dbReference>
<dbReference type="Pfam" id="PF00400">
    <property type="entry name" value="WD40"/>
    <property type="match status" value="4"/>
</dbReference>
<gene>
    <name evidence="9" type="ORF">B0I71DRAFT_135771</name>
    <name evidence="8" type="ORF">YALI1_D34739g</name>
</gene>
<dbReference type="PANTHER" id="PTHR22850">
    <property type="entry name" value="WD40 REPEAT FAMILY"/>
    <property type="match status" value="1"/>
</dbReference>
<keyword evidence="5" id="KW-0539">Nucleus</keyword>
<dbReference type="KEGG" id="yli:2910744"/>
<dbReference type="PRINTS" id="PR00320">
    <property type="entry name" value="GPROTEINBRPT"/>
</dbReference>
<evidence type="ECO:0000256" key="2">
    <source>
        <dbReference type="ARBA" id="ARBA00022574"/>
    </source>
</evidence>
<dbReference type="Proteomes" id="UP000182444">
    <property type="component" value="Chromosome 1D"/>
</dbReference>
<dbReference type="InterPro" id="IPR036322">
    <property type="entry name" value="WD40_repeat_dom_sf"/>
</dbReference>
<organism evidence="8 10">
    <name type="scientific">Yarrowia lipolytica</name>
    <name type="common">Candida lipolytica</name>
    <dbReference type="NCBI Taxonomy" id="4952"/>
    <lineage>
        <taxon>Eukaryota</taxon>
        <taxon>Fungi</taxon>
        <taxon>Dikarya</taxon>
        <taxon>Ascomycota</taxon>
        <taxon>Saccharomycotina</taxon>
        <taxon>Dipodascomycetes</taxon>
        <taxon>Dipodascales</taxon>
        <taxon>Dipodascales incertae sedis</taxon>
        <taxon>Yarrowia</taxon>
    </lineage>
</organism>
<dbReference type="InterPro" id="IPR001680">
    <property type="entry name" value="WD40_rpt"/>
</dbReference>
<dbReference type="OrthoDB" id="427795at2759"/>
<feature type="repeat" description="WD" evidence="6">
    <location>
        <begin position="399"/>
        <end position="433"/>
    </location>
</feature>
<dbReference type="eggNOG" id="KOG0264">
    <property type="taxonomic scope" value="Eukaryota"/>
</dbReference>
<reference evidence="9 11" key="2">
    <citation type="submission" date="2018-07" db="EMBL/GenBank/DDBJ databases">
        <title>Draft Genome Assemblies for Five Robust Yarrowia lipolytica Strains Exhibiting High Lipid Production and Pentose Sugar Utilization and Sugar Alcohol Secretion from Undetoxified Lignocellulosic Biomass Hydrolysates.</title>
        <authorList>
            <consortium name="DOE Joint Genome Institute"/>
            <person name="Walker C."/>
            <person name="Ryu S."/>
            <person name="Na H."/>
            <person name="Zane M."/>
            <person name="LaButti K."/>
            <person name="Lipzen A."/>
            <person name="Haridas S."/>
            <person name="Barry K."/>
            <person name="Grigoriev I.V."/>
            <person name="Quarterman J."/>
            <person name="Slininger P."/>
            <person name="Dien B."/>
            <person name="Trinh C.T."/>
        </authorList>
    </citation>
    <scope>NUCLEOTIDE SEQUENCE [LARGE SCALE GENOMIC DNA]</scope>
    <source>
        <strain evidence="9 11">YB392</strain>
    </source>
</reference>
<dbReference type="EMBL" id="CP017556">
    <property type="protein sequence ID" value="AOW04675.1"/>
    <property type="molecule type" value="Genomic_DNA"/>
</dbReference>
<evidence type="ECO:0000256" key="4">
    <source>
        <dbReference type="ARBA" id="ARBA00022853"/>
    </source>
</evidence>
<evidence type="ECO:0000313" key="8">
    <source>
        <dbReference type="EMBL" id="AOW04675.1"/>
    </source>
</evidence>
<dbReference type="Proteomes" id="UP000256601">
    <property type="component" value="Unassembled WGS sequence"/>
</dbReference>
<dbReference type="GO" id="GO:0016740">
    <property type="term" value="F:transferase activity"/>
    <property type="evidence" value="ECO:0007669"/>
    <property type="project" value="UniProtKB-KW"/>
</dbReference>
<dbReference type="InterPro" id="IPR020472">
    <property type="entry name" value="WD40_PAC1"/>
</dbReference>
<dbReference type="GO" id="GO:0006325">
    <property type="term" value="P:chromatin organization"/>
    <property type="evidence" value="ECO:0007669"/>
    <property type="project" value="UniProtKB-KW"/>
</dbReference>
<dbReference type="EMBL" id="KZ859077">
    <property type="protein sequence ID" value="RDW23555.1"/>
    <property type="molecule type" value="Genomic_DNA"/>
</dbReference>
<feature type="domain" description="Histone-binding protein RBBP4-like N-terminal" evidence="7">
    <location>
        <begin position="46"/>
        <end position="116"/>
    </location>
</feature>
<dbReference type="SMR" id="A0A1H6Q2P0"/>
<dbReference type="InterPro" id="IPR019775">
    <property type="entry name" value="WD40_repeat_CS"/>
</dbReference>
<evidence type="ECO:0000259" key="7">
    <source>
        <dbReference type="Pfam" id="PF12265"/>
    </source>
</evidence>
<evidence type="ECO:0000256" key="3">
    <source>
        <dbReference type="ARBA" id="ARBA00022737"/>
    </source>
</evidence>
<dbReference type="Gene3D" id="2.130.10.10">
    <property type="entry name" value="YVTN repeat-like/Quinoprotein amine dehydrogenase"/>
    <property type="match status" value="1"/>
</dbReference>
<dbReference type="VEuPathDB" id="FungiDB:YALI0_D26279g"/>
<keyword evidence="3" id="KW-0677">Repeat</keyword>
<dbReference type="GeneID" id="2910744"/>
<dbReference type="OMA" id="CDIRTNQ"/>
<dbReference type="AlphaFoldDB" id="A0A1H6Q2P0"/>
<dbReference type="Pfam" id="PF12265">
    <property type="entry name" value="CAF1C_H4-bd"/>
    <property type="match status" value="1"/>
</dbReference>
<feature type="repeat" description="WD" evidence="6">
    <location>
        <begin position="298"/>
        <end position="340"/>
    </location>
</feature>
<evidence type="ECO:0000256" key="5">
    <source>
        <dbReference type="ARBA" id="ARBA00023242"/>
    </source>
</evidence>
<proteinExistence type="predicted"/>
<feature type="repeat" description="WD" evidence="6">
    <location>
        <begin position="342"/>
        <end position="376"/>
    </location>
</feature>
<dbReference type="SUPFAM" id="SSF50978">
    <property type="entry name" value="WD40 repeat-like"/>
    <property type="match status" value="1"/>
</dbReference>
<keyword evidence="2 6" id="KW-0853">WD repeat</keyword>
<evidence type="ECO:0000313" key="11">
    <source>
        <dbReference type="Proteomes" id="UP000256601"/>
    </source>
</evidence>
<dbReference type="InterPro" id="IPR050459">
    <property type="entry name" value="WD_repeat_RBAP46/RBAP48/MSI1"/>
</dbReference>
<evidence type="ECO:0000313" key="10">
    <source>
        <dbReference type="Proteomes" id="UP000182444"/>
    </source>
</evidence>
<dbReference type="InterPro" id="IPR015943">
    <property type="entry name" value="WD40/YVTN_repeat-like_dom_sf"/>
</dbReference>
<evidence type="ECO:0000313" key="9">
    <source>
        <dbReference type="EMBL" id="RDW23555.1"/>
    </source>
</evidence>
<dbReference type="VEuPathDB" id="FungiDB:YALI1_D34739g"/>
<dbReference type="SMART" id="SM00320">
    <property type="entry name" value="WD40"/>
    <property type="match status" value="6"/>
</dbReference>
<accession>A0A1H6Q2P0</accession>
<reference evidence="8 10" key="1">
    <citation type="journal article" date="2016" name="PLoS ONE">
        <title>Sequence Assembly of Yarrowia lipolytica Strain W29/CLIB89 Shows Transposable Element Diversity.</title>
        <authorList>
            <person name="Magnan C."/>
            <person name="Yu J."/>
            <person name="Chang I."/>
            <person name="Jahn E."/>
            <person name="Kanomata Y."/>
            <person name="Wu J."/>
            <person name="Zeller M."/>
            <person name="Oakes M."/>
            <person name="Baldi P."/>
            <person name="Sandmeyer S."/>
        </authorList>
    </citation>
    <scope>NUCLEOTIDE SEQUENCE [LARGE SCALE GENOMIC DNA]</scope>
    <source>
        <strain evidence="8">CLIB89</strain>
        <strain evidence="10">CLIB89(W29)</strain>
    </source>
</reference>
<keyword evidence="9" id="KW-0808">Transferase</keyword>
<dbReference type="PROSITE" id="PS00678">
    <property type="entry name" value="WD_REPEATS_1"/>
    <property type="match status" value="3"/>
</dbReference>
<dbReference type="GO" id="GO:0005634">
    <property type="term" value="C:nucleus"/>
    <property type="evidence" value="ECO:0007669"/>
    <property type="project" value="UniProtKB-SubCell"/>
</dbReference>
<dbReference type="PROSITE" id="PS50082">
    <property type="entry name" value="WD_REPEATS_2"/>
    <property type="match status" value="4"/>
</dbReference>
<sequence length="452" mass="50303">MSATKSAGPTTLANHLDKEVKTDVLGAIDSDKLTEATQGDHKAINEEYKIWKKNSPYLYNVVIATVMDHPTLTVEWLPDLFDDITPGSMSARLMFGSHSSGLDKDYIHVASVELPTHLRPETIGLLSQQEGGTDMKQHHDAHGRHKRIAIVQSIYEDGEVNVARYNPLASKQIAAAHVTGDIHIFDRNNIMNSKEEAKPIYNLKHHTKEGWGLNWNINHADQLVSGAIDSTVAFWKIPEAASDGSCKDVTPHTVYHHDAAVNDVKFSYKMDFLIGSASDDCTLRLWDTRKPGNKAACTIKESRGINSLDFNPHSEFLVATGSADETVKVWDMRKMDTPISQLYSHCDEVTKVQWCPHQPSVLASGGHDRAILVWDIARLHDDLSSDENDEGPPELLFHHGGHSSRISDFDWHPTLPWVIASAAEDNVIQVWRMAESISNDEAVPADDVDMED</sequence>
<keyword evidence="4" id="KW-0156">Chromatin regulator</keyword>
<name>A0A1H6Q2P0_YARLL</name>
<protein>
    <submittedName>
        <fullName evidence="9">Histone acetyltransferase type B subunit 2</fullName>
    </submittedName>
</protein>
<feature type="repeat" description="WD" evidence="6">
    <location>
        <begin position="254"/>
        <end position="289"/>
    </location>
</feature>
<evidence type="ECO:0000256" key="1">
    <source>
        <dbReference type="ARBA" id="ARBA00004123"/>
    </source>
</evidence>
<dbReference type="RefSeq" id="XP_503308.1">
    <property type="nucleotide sequence ID" value="XM_503308.1"/>
</dbReference>
<comment type="subcellular location">
    <subcellularLocation>
        <location evidence="1">Nucleus</location>
    </subcellularLocation>
</comment>
<dbReference type="PROSITE" id="PS50294">
    <property type="entry name" value="WD_REPEATS_REGION"/>
    <property type="match status" value="3"/>
</dbReference>
<evidence type="ECO:0000256" key="6">
    <source>
        <dbReference type="PROSITE-ProRule" id="PRU00221"/>
    </source>
</evidence>